<dbReference type="RefSeq" id="WP_038546600.1">
    <property type="nucleotide sequence ID" value="NZ_CP006842.1"/>
</dbReference>
<dbReference type="KEGG" id="cgy:CGLY_04330"/>
<keyword evidence="2" id="KW-1185">Reference proteome</keyword>
<dbReference type="Proteomes" id="UP000023703">
    <property type="component" value="Chromosome"/>
</dbReference>
<protein>
    <submittedName>
        <fullName evidence="1">Uncharacterized protein</fullName>
    </submittedName>
</protein>
<reference evidence="1 2" key="1">
    <citation type="journal article" date="2015" name="Int. J. Syst. Evol. Microbiol.">
        <title>Revisiting Corynebacterium glyciniphilum (ex Kubota et al., 1972) sp. nov., nom. rev., isolated from putrefied banana.</title>
        <authorList>
            <person name="Al-Dilaimi A."/>
            <person name="Bednarz H."/>
            <person name="Lomker A."/>
            <person name="Niehaus K."/>
            <person name="Kalinowski J."/>
            <person name="Ruckert C."/>
        </authorList>
    </citation>
    <scope>NUCLEOTIDE SEQUENCE [LARGE SCALE GENOMIC DNA]</scope>
    <source>
        <strain evidence="1">AJ 3170</strain>
    </source>
</reference>
<gene>
    <name evidence="1" type="ORF">CGLY_04330</name>
</gene>
<dbReference type="AlphaFoldDB" id="X5DPY0"/>
<dbReference type="EMBL" id="CP006842">
    <property type="protein sequence ID" value="AHW63314.1"/>
    <property type="molecule type" value="Genomic_DNA"/>
</dbReference>
<organism evidence="1 2">
    <name type="scientific">Corynebacterium glyciniphilum AJ 3170</name>
    <dbReference type="NCBI Taxonomy" id="1404245"/>
    <lineage>
        <taxon>Bacteria</taxon>
        <taxon>Bacillati</taxon>
        <taxon>Actinomycetota</taxon>
        <taxon>Actinomycetes</taxon>
        <taxon>Mycobacteriales</taxon>
        <taxon>Corynebacteriaceae</taxon>
        <taxon>Corynebacterium</taxon>
    </lineage>
</organism>
<evidence type="ECO:0000313" key="1">
    <source>
        <dbReference type="EMBL" id="AHW63314.1"/>
    </source>
</evidence>
<sequence length="179" mass="18753">MSVVIAVLAVLIAVGTAGLWLLNRDTEAPRAEAPGASSAETLDDYLVDGQDGPAAEDVAPDDGLPPGLGYTGYFDNENAVCDGFDTWVYAGEGGGAAVVVCVSDVDDTLYMRGDFTTGVARGDVAMDDEVDVVDGIYTVGVDGGIVEFFGTELWFTDGDGADPLAQFDDFWYDDTVWGP</sequence>
<proteinExistence type="predicted"/>
<evidence type="ECO:0000313" key="2">
    <source>
        <dbReference type="Proteomes" id="UP000023703"/>
    </source>
</evidence>
<accession>X5DPY0</accession>
<dbReference type="HOGENOM" id="CLU_1501073_0_0_11"/>
<dbReference type="OrthoDB" id="9827162at2"/>
<name>X5DPY0_9CORY</name>